<proteinExistence type="inferred from homology"/>
<keyword evidence="3 7" id="KW-0732">Signal</keyword>
<gene>
    <name evidence="8" type="ORF">DEH84_16930</name>
</gene>
<keyword evidence="6" id="KW-0449">Lipoprotein</keyword>
<dbReference type="KEGG" id="aon:DEH84_16930"/>
<dbReference type="EMBL" id="CP029210">
    <property type="protein sequence ID" value="AWI54918.1"/>
    <property type="molecule type" value="Genomic_DNA"/>
</dbReference>
<evidence type="ECO:0000313" key="8">
    <source>
        <dbReference type="EMBL" id="AWI54918.1"/>
    </source>
</evidence>
<protein>
    <submittedName>
        <fullName evidence="8">Methionine ABC transporter substrate-binding protein</fullName>
    </submittedName>
</protein>
<dbReference type="SUPFAM" id="SSF53850">
    <property type="entry name" value="Periplasmic binding protein-like II"/>
    <property type="match status" value="1"/>
</dbReference>
<dbReference type="PANTHER" id="PTHR30429:SF0">
    <property type="entry name" value="METHIONINE-BINDING LIPOPROTEIN METQ"/>
    <property type="match status" value="1"/>
</dbReference>
<dbReference type="InterPro" id="IPR004872">
    <property type="entry name" value="Lipoprotein_NlpA"/>
</dbReference>
<comment type="subcellular location">
    <subcellularLocation>
        <location evidence="1">Membrane</location>
        <topology evidence="1">Lipid-anchor</topology>
    </subcellularLocation>
</comment>
<dbReference type="PANTHER" id="PTHR30429">
    <property type="entry name" value="D-METHIONINE-BINDING LIPOPROTEIN METQ"/>
    <property type="match status" value="1"/>
</dbReference>
<keyword evidence="4" id="KW-0472">Membrane</keyword>
<sequence length="264" mass="28727">MTNVVRRAVIASLLPLFAAGTSWAQTTRIVVAASPVPHAEILEFVKPKLAKQGVQLEVKVFNDYIQPNLQVDQKHLDANYFQHVPYLDTFNKGNGTKLSVVGQPIHIEPLGAYSTKFKKLAELPEGAVVAIPNDPTNGGRALLLLAAQGLIQLKDTNNILATAKDVTVNPKKLKFRELEAATLPRVLPQVDLALINSNFALAAKLSPTQDALFAEKVSPYANVVVARTENKANPALVKLVNELRSAETRQFIQQKYKGAVVPAN</sequence>
<comment type="similarity">
    <text evidence="2">Belongs to the NlpA lipoprotein family.</text>
</comment>
<dbReference type="PIRSF" id="PIRSF002854">
    <property type="entry name" value="MetQ"/>
    <property type="match status" value="1"/>
</dbReference>
<evidence type="ECO:0000256" key="7">
    <source>
        <dbReference type="SAM" id="SignalP"/>
    </source>
</evidence>
<evidence type="ECO:0000256" key="6">
    <source>
        <dbReference type="ARBA" id="ARBA00023288"/>
    </source>
</evidence>
<accession>A0A2U8FVU5</accession>
<reference evidence="8 9" key="1">
    <citation type="submission" date="2018-05" db="EMBL/GenBank/DDBJ databases">
        <title>complete genome sequence of Aquabacterium olei NBRC 110486.</title>
        <authorList>
            <person name="Tang B."/>
            <person name="Chang J."/>
            <person name="Zhang L."/>
            <person name="Yang H."/>
        </authorList>
    </citation>
    <scope>NUCLEOTIDE SEQUENCE [LARGE SCALE GENOMIC DNA]</scope>
    <source>
        <strain evidence="8 9">NBRC 110486</strain>
    </source>
</reference>
<evidence type="ECO:0000256" key="4">
    <source>
        <dbReference type="ARBA" id="ARBA00023136"/>
    </source>
</evidence>
<dbReference type="GO" id="GO:0016020">
    <property type="term" value="C:membrane"/>
    <property type="evidence" value="ECO:0007669"/>
    <property type="project" value="UniProtKB-SubCell"/>
</dbReference>
<dbReference type="AlphaFoldDB" id="A0A2U8FVU5"/>
<evidence type="ECO:0000256" key="3">
    <source>
        <dbReference type="ARBA" id="ARBA00022729"/>
    </source>
</evidence>
<evidence type="ECO:0000313" key="9">
    <source>
        <dbReference type="Proteomes" id="UP000244892"/>
    </source>
</evidence>
<evidence type="ECO:0000256" key="2">
    <source>
        <dbReference type="ARBA" id="ARBA00008973"/>
    </source>
</evidence>
<dbReference type="OrthoDB" id="9812878at2"/>
<dbReference type="Proteomes" id="UP000244892">
    <property type="component" value="Chromosome"/>
</dbReference>
<name>A0A2U8FVU5_9BURK</name>
<organism evidence="8 9">
    <name type="scientific">Aquabacterium olei</name>
    <dbReference type="NCBI Taxonomy" id="1296669"/>
    <lineage>
        <taxon>Bacteria</taxon>
        <taxon>Pseudomonadati</taxon>
        <taxon>Pseudomonadota</taxon>
        <taxon>Betaproteobacteria</taxon>
        <taxon>Burkholderiales</taxon>
        <taxon>Aquabacterium</taxon>
    </lineage>
</organism>
<evidence type="ECO:0000256" key="1">
    <source>
        <dbReference type="ARBA" id="ARBA00004635"/>
    </source>
</evidence>
<feature type="chain" id="PRO_5016080534" evidence="7">
    <location>
        <begin position="25"/>
        <end position="264"/>
    </location>
</feature>
<feature type="signal peptide" evidence="7">
    <location>
        <begin position="1"/>
        <end position="24"/>
    </location>
</feature>
<keyword evidence="9" id="KW-1185">Reference proteome</keyword>
<keyword evidence="5" id="KW-0564">Palmitate</keyword>
<dbReference type="RefSeq" id="WP_109038037.1">
    <property type="nucleotide sequence ID" value="NZ_CP029210.1"/>
</dbReference>
<dbReference type="Gene3D" id="3.40.190.10">
    <property type="entry name" value="Periplasmic binding protein-like II"/>
    <property type="match status" value="2"/>
</dbReference>
<evidence type="ECO:0000256" key="5">
    <source>
        <dbReference type="ARBA" id="ARBA00023139"/>
    </source>
</evidence>
<dbReference type="CDD" id="cd13597">
    <property type="entry name" value="PBP2_lipoprotein_Tp32"/>
    <property type="match status" value="1"/>
</dbReference>
<dbReference type="Pfam" id="PF03180">
    <property type="entry name" value="Lipoprotein_9"/>
    <property type="match status" value="1"/>
</dbReference>